<feature type="transmembrane region" description="Helical" evidence="7">
    <location>
        <begin position="263"/>
        <end position="281"/>
    </location>
</feature>
<keyword evidence="3" id="KW-0547">Nucleotide-binding</keyword>
<feature type="transmembrane region" description="Helical" evidence="7">
    <location>
        <begin position="58"/>
        <end position="79"/>
    </location>
</feature>
<dbReference type="InterPro" id="IPR017871">
    <property type="entry name" value="ABC_transporter-like_CS"/>
</dbReference>
<evidence type="ECO:0000256" key="4">
    <source>
        <dbReference type="ARBA" id="ARBA00022840"/>
    </source>
</evidence>
<evidence type="ECO:0000256" key="2">
    <source>
        <dbReference type="ARBA" id="ARBA00022692"/>
    </source>
</evidence>
<comment type="caution">
    <text evidence="10">The sequence shown here is derived from an EMBL/GenBank/DDBJ whole genome shotgun (WGS) entry which is preliminary data.</text>
</comment>
<evidence type="ECO:0000313" key="11">
    <source>
        <dbReference type="Proteomes" id="UP001276854"/>
    </source>
</evidence>
<dbReference type="InterPro" id="IPR036640">
    <property type="entry name" value="ABC1_TM_sf"/>
</dbReference>
<dbReference type="SUPFAM" id="SSF90123">
    <property type="entry name" value="ABC transporter transmembrane region"/>
    <property type="match status" value="1"/>
</dbReference>
<dbReference type="SUPFAM" id="SSF52540">
    <property type="entry name" value="P-loop containing nucleoside triphosphate hydrolases"/>
    <property type="match status" value="1"/>
</dbReference>
<keyword evidence="5 7" id="KW-1133">Transmembrane helix</keyword>
<dbReference type="SMART" id="SM00382">
    <property type="entry name" value="AAA"/>
    <property type="match status" value="1"/>
</dbReference>
<dbReference type="Pfam" id="PF00005">
    <property type="entry name" value="ABC_tran"/>
    <property type="match status" value="1"/>
</dbReference>
<dbReference type="CDD" id="cd03251">
    <property type="entry name" value="ABCC_MsbA"/>
    <property type="match status" value="1"/>
</dbReference>
<dbReference type="InterPro" id="IPR039421">
    <property type="entry name" value="Type_1_exporter"/>
</dbReference>
<dbReference type="InterPro" id="IPR003439">
    <property type="entry name" value="ABC_transporter-like_ATP-bd"/>
</dbReference>
<evidence type="ECO:0000259" key="8">
    <source>
        <dbReference type="PROSITE" id="PS50893"/>
    </source>
</evidence>
<evidence type="ECO:0000313" key="10">
    <source>
        <dbReference type="EMBL" id="MDW2799383.1"/>
    </source>
</evidence>
<keyword evidence="2 7" id="KW-0812">Transmembrane</keyword>
<protein>
    <submittedName>
        <fullName evidence="10">ABC transporter ATP-binding protein</fullName>
    </submittedName>
</protein>
<dbReference type="InterPro" id="IPR027417">
    <property type="entry name" value="P-loop_NTPase"/>
</dbReference>
<evidence type="ECO:0000256" key="3">
    <source>
        <dbReference type="ARBA" id="ARBA00022741"/>
    </source>
</evidence>
<dbReference type="PROSITE" id="PS50893">
    <property type="entry name" value="ABC_TRANSPORTER_2"/>
    <property type="match status" value="1"/>
</dbReference>
<evidence type="ECO:0000256" key="6">
    <source>
        <dbReference type="ARBA" id="ARBA00023136"/>
    </source>
</evidence>
<organism evidence="10 11">
    <name type="scientific">Clostridium boliviensis</name>
    <dbReference type="NCBI Taxonomy" id="318465"/>
    <lineage>
        <taxon>Bacteria</taxon>
        <taxon>Bacillati</taxon>
        <taxon>Bacillota</taxon>
        <taxon>Clostridia</taxon>
        <taxon>Eubacteriales</taxon>
        <taxon>Clostridiaceae</taxon>
        <taxon>Clostridium</taxon>
    </lineage>
</organism>
<comment type="subcellular location">
    <subcellularLocation>
        <location evidence="1">Cell membrane</location>
        <topology evidence="1">Multi-pass membrane protein</topology>
    </subcellularLocation>
</comment>
<evidence type="ECO:0000259" key="9">
    <source>
        <dbReference type="PROSITE" id="PS50929"/>
    </source>
</evidence>
<dbReference type="Gene3D" id="3.40.50.300">
    <property type="entry name" value="P-loop containing nucleotide triphosphate hydrolases"/>
    <property type="match status" value="1"/>
</dbReference>
<dbReference type="Pfam" id="PF00664">
    <property type="entry name" value="ABC_membrane"/>
    <property type="match status" value="1"/>
</dbReference>
<dbReference type="Gene3D" id="1.20.1560.10">
    <property type="entry name" value="ABC transporter type 1, transmembrane domain"/>
    <property type="match status" value="1"/>
</dbReference>
<dbReference type="CDD" id="cd18549">
    <property type="entry name" value="ABC_6TM_YwjA_like"/>
    <property type="match status" value="1"/>
</dbReference>
<evidence type="ECO:0000256" key="7">
    <source>
        <dbReference type="SAM" id="Phobius"/>
    </source>
</evidence>
<keyword evidence="4 10" id="KW-0067">ATP-binding</keyword>
<gene>
    <name evidence="10" type="ORF">RZO55_17550</name>
</gene>
<dbReference type="PANTHER" id="PTHR43394:SF1">
    <property type="entry name" value="ATP-BINDING CASSETTE SUB-FAMILY B MEMBER 10, MITOCHONDRIAL"/>
    <property type="match status" value="1"/>
</dbReference>
<dbReference type="EMBL" id="JAWONS010000252">
    <property type="protein sequence ID" value="MDW2799383.1"/>
    <property type="molecule type" value="Genomic_DNA"/>
</dbReference>
<feature type="transmembrane region" description="Helical" evidence="7">
    <location>
        <begin position="171"/>
        <end position="189"/>
    </location>
</feature>
<accession>A0ABU4GP28</accession>
<dbReference type="PROSITE" id="PS50929">
    <property type="entry name" value="ABC_TM1F"/>
    <property type="match status" value="1"/>
</dbReference>
<evidence type="ECO:0000256" key="1">
    <source>
        <dbReference type="ARBA" id="ARBA00004651"/>
    </source>
</evidence>
<name>A0ABU4GP28_9CLOT</name>
<proteinExistence type="predicted"/>
<feature type="domain" description="ABC transmembrane type-1" evidence="9">
    <location>
        <begin position="30"/>
        <end position="312"/>
    </location>
</feature>
<dbReference type="InterPro" id="IPR003593">
    <property type="entry name" value="AAA+_ATPase"/>
</dbReference>
<feature type="transmembrane region" description="Helical" evidence="7">
    <location>
        <begin position="21"/>
        <end position="46"/>
    </location>
</feature>
<dbReference type="PANTHER" id="PTHR43394">
    <property type="entry name" value="ATP-DEPENDENT PERMEASE MDL1, MITOCHONDRIAL"/>
    <property type="match status" value="1"/>
</dbReference>
<dbReference type="RefSeq" id="WP_318065577.1">
    <property type="nucleotide sequence ID" value="NZ_JAWONS010000252.1"/>
</dbReference>
<dbReference type="GO" id="GO:0005524">
    <property type="term" value="F:ATP binding"/>
    <property type="evidence" value="ECO:0007669"/>
    <property type="project" value="UniProtKB-KW"/>
</dbReference>
<dbReference type="PROSITE" id="PS00211">
    <property type="entry name" value="ABC_TRANSPORTER_1"/>
    <property type="match status" value="1"/>
</dbReference>
<dbReference type="Proteomes" id="UP001276854">
    <property type="component" value="Unassembled WGS sequence"/>
</dbReference>
<sequence>MNQKEMKTSVLLKRFVPYYKKYTNIMLMDLFCASLTTICEMVLPLILRYITNQGLRDLSALTIRTIVSIGALYFGLRIIDGMASFYMAYTGHVMGAAIETDMREDAFGHLQKLSDNYFNNTKIGQIMSRITSDLFDVTEFAHHCPEEFFIAFLKTVVSFIILSGINLWLTLIIFLLIPVMAISCTYFNIQVRKAFKHQRNHIGELNARIEDSLLGNRVVRAFANERIEIEKFNRDNQKFLEIKRKTYKYMAAFQNTIRMFDGLMYVVVIVAGGIFMIKGFIEPGDLVAYTLYVSTLLATIRRIIEFAEQFQRGITGIDRFMELMDANIDIFDEEGAKPLADTKGEISFENVSFEYPDDRNPVLSHINLTIRPGEKVALVGPSGGGKTTLCSLVPRFYDPTEGRISIDGQDIREVTLKSLRSTVGVVQQDVYLFSGTVFENIEYGRPGASMDDVTAAAKMAGAHEFIAGLKDGYNTYVGERGVKLSGGQKQRISIARVFLKNPPVLILDEATSALDNESEQLVSQSLERLSQGRTTVTIAHRLTTIQNADRILVLSDNRILEEGSHEELLLNKGMYYQLYTSVSEAEKNTELEK</sequence>
<evidence type="ECO:0000256" key="5">
    <source>
        <dbReference type="ARBA" id="ARBA00022989"/>
    </source>
</evidence>
<dbReference type="InterPro" id="IPR011527">
    <property type="entry name" value="ABC1_TM_dom"/>
</dbReference>
<reference evidence="10 11" key="1">
    <citation type="submission" date="2023-10" db="EMBL/GenBank/DDBJ databases">
        <title>A novel Glycoside Hydrolase 43-Like Enzyme from Clostrdium boliviensis is an Endo-xylanase, and a Candidate for Xylooligosaccharides Production from Different Xylan Substrates.</title>
        <authorList>
            <person name="Alvarez M.T."/>
            <person name="Rocabado-Villegas L.R."/>
            <person name="Salas-Veizaga D.M."/>
            <person name="Linares-Pasten J.A."/>
            <person name="Gudmundsdottir E.E."/>
            <person name="Hreggvidsson G.O."/>
            <person name="Adlercreutz P."/>
            <person name="Nordberg Karlsson E."/>
        </authorList>
    </citation>
    <scope>NUCLEOTIDE SEQUENCE [LARGE SCALE GENOMIC DNA]</scope>
    <source>
        <strain evidence="10 11">E-1</strain>
    </source>
</reference>
<keyword evidence="6 7" id="KW-0472">Membrane</keyword>
<feature type="domain" description="ABC transporter" evidence="8">
    <location>
        <begin position="346"/>
        <end position="581"/>
    </location>
</feature>
<keyword evidence="11" id="KW-1185">Reference proteome</keyword>